<dbReference type="InterPro" id="IPR036388">
    <property type="entry name" value="WH-like_DNA-bd_sf"/>
</dbReference>
<evidence type="ECO:0000256" key="2">
    <source>
        <dbReference type="ARBA" id="ARBA00023125"/>
    </source>
</evidence>
<sequence length="322" mass="35098">MPNLSHTLAKQPPPDAANSNLNLTPPATFDDFRSAIINARFKLSRRLSEVARFVLQHPNDSALHSVTKLAEMAGVSPSTFIRLAQAMGYQGFSDMQKVLREPLVNAAPSHSERIRHLRGEQVLNDTNDSASVLREFTKANLVSLEYLRDNAGSIPLEAASELLMQADRIHVLGLRRSFPIAAYLSYALNRIGCRAYLMDGMGDSLAEQSRATGPNDLLLAISFPPYAESTIQTCHQSHARGLKILALTDSLLSPMAKNAAVTLEINDAELLGFRSLTASMDMAQSLVIGTAFKLRGKALEKGQTTDPLNDLASRINLSDINC</sequence>
<keyword evidence="2 8" id="KW-0238">DNA-binding</keyword>
<proteinExistence type="predicted"/>
<evidence type="ECO:0000256" key="4">
    <source>
        <dbReference type="ARBA" id="ARBA00023163"/>
    </source>
</evidence>
<feature type="domain" description="SIS" evidence="7">
    <location>
        <begin position="159"/>
        <end position="297"/>
    </location>
</feature>
<accession>A0A2S1FIG9</accession>
<evidence type="ECO:0000256" key="1">
    <source>
        <dbReference type="ARBA" id="ARBA00023015"/>
    </source>
</evidence>
<feature type="domain" description="HTH rpiR-type" evidence="6">
    <location>
        <begin position="30"/>
        <end position="106"/>
    </location>
</feature>
<dbReference type="InterPro" id="IPR009057">
    <property type="entry name" value="Homeodomain-like_sf"/>
</dbReference>
<dbReference type="InterPro" id="IPR046348">
    <property type="entry name" value="SIS_dom_sf"/>
</dbReference>
<dbReference type="PANTHER" id="PTHR30514">
    <property type="entry name" value="GLUCOKINASE"/>
    <property type="match status" value="1"/>
</dbReference>
<keyword evidence="1" id="KW-0805">Transcription regulation</keyword>
<dbReference type="InterPro" id="IPR047640">
    <property type="entry name" value="RpiR-like"/>
</dbReference>
<gene>
    <name evidence="8" type="ORF">pE10SP1_p062</name>
</gene>
<dbReference type="Pfam" id="PF01418">
    <property type="entry name" value="HTH_6"/>
    <property type="match status" value="1"/>
</dbReference>
<dbReference type="SUPFAM" id="SSF46689">
    <property type="entry name" value="Homeodomain-like"/>
    <property type="match status" value="1"/>
</dbReference>
<feature type="region of interest" description="Disordered" evidence="5">
    <location>
        <begin position="1"/>
        <end position="22"/>
    </location>
</feature>
<dbReference type="PROSITE" id="PS51464">
    <property type="entry name" value="SIS"/>
    <property type="match status" value="1"/>
</dbReference>
<dbReference type="RefSeq" id="WP_181374787.1">
    <property type="nucleotide sequence ID" value="NZ_MG869615.1"/>
</dbReference>
<dbReference type="GO" id="GO:0006096">
    <property type="term" value="P:glycolytic process"/>
    <property type="evidence" value="ECO:0007669"/>
    <property type="project" value="UniProtKB-KW"/>
</dbReference>
<evidence type="ECO:0000313" key="8">
    <source>
        <dbReference type="EMBL" id="AWD71996.1"/>
    </source>
</evidence>
<dbReference type="InterPro" id="IPR035472">
    <property type="entry name" value="RpiR-like_SIS"/>
</dbReference>
<evidence type="ECO:0000256" key="3">
    <source>
        <dbReference type="ARBA" id="ARBA00023152"/>
    </source>
</evidence>
<dbReference type="InterPro" id="IPR000281">
    <property type="entry name" value="HTH_RpiR"/>
</dbReference>
<keyword evidence="8" id="KW-0614">Plasmid</keyword>
<keyword evidence="3" id="KW-0324">Glycolysis</keyword>
<dbReference type="AlphaFoldDB" id="A0A2S1FIG9"/>
<dbReference type="SUPFAM" id="SSF53697">
    <property type="entry name" value="SIS domain"/>
    <property type="match status" value="1"/>
</dbReference>
<reference evidence="8" key="1">
    <citation type="submission" date="2018-01" db="EMBL/GenBank/DDBJ databases">
        <title>Plasmids of psychrophilic Polaromonas spp. isolated from Arctic and Antarctic glaciers.</title>
        <authorList>
            <person name="Dziewit L."/>
            <person name="Ciok A."/>
        </authorList>
    </citation>
    <scope>NUCLEOTIDE SEQUENCE</scope>
    <source>
        <plasmid evidence="8">pE10SP1</plasmid>
    </source>
</reference>
<dbReference type="GO" id="GO:0003700">
    <property type="term" value="F:DNA-binding transcription factor activity"/>
    <property type="evidence" value="ECO:0007669"/>
    <property type="project" value="InterPro"/>
</dbReference>
<dbReference type="GO" id="GO:0003677">
    <property type="term" value="F:DNA binding"/>
    <property type="evidence" value="ECO:0007669"/>
    <property type="project" value="UniProtKB-KW"/>
</dbReference>
<dbReference type="CDD" id="cd05013">
    <property type="entry name" value="SIS_RpiR"/>
    <property type="match status" value="1"/>
</dbReference>
<dbReference type="Gene3D" id="1.10.10.10">
    <property type="entry name" value="Winged helix-like DNA-binding domain superfamily/Winged helix DNA-binding domain"/>
    <property type="match status" value="1"/>
</dbReference>
<dbReference type="PROSITE" id="PS51071">
    <property type="entry name" value="HTH_RPIR"/>
    <property type="match status" value="1"/>
</dbReference>
<organism evidence="8">
    <name type="scientific">Polaromonas sp. E10S</name>
    <dbReference type="NCBI Taxonomy" id="1840239"/>
    <lineage>
        <taxon>Bacteria</taxon>
        <taxon>Pseudomonadati</taxon>
        <taxon>Pseudomonadota</taxon>
        <taxon>Betaproteobacteria</taxon>
        <taxon>Burkholderiales</taxon>
        <taxon>Comamonadaceae</taxon>
        <taxon>Polaromonas</taxon>
    </lineage>
</organism>
<dbReference type="GO" id="GO:0097367">
    <property type="term" value="F:carbohydrate derivative binding"/>
    <property type="evidence" value="ECO:0007669"/>
    <property type="project" value="InterPro"/>
</dbReference>
<dbReference type="PANTHER" id="PTHR30514:SF20">
    <property type="entry name" value="TRANSCRIPTIONAL REGULATOR"/>
    <property type="match status" value="1"/>
</dbReference>
<geneLocation type="plasmid" evidence="8">
    <name>pE10SP1</name>
</geneLocation>
<dbReference type="InterPro" id="IPR001347">
    <property type="entry name" value="SIS_dom"/>
</dbReference>
<dbReference type="Gene3D" id="3.40.50.10490">
    <property type="entry name" value="Glucose-6-phosphate isomerase like protein, domain 1"/>
    <property type="match status" value="1"/>
</dbReference>
<dbReference type="EMBL" id="MG869615">
    <property type="protein sequence ID" value="AWD71996.1"/>
    <property type="molecule type" value="Genomic_DNA"/>
</dbReference>
<evidence type="ECO:0000259" key="6">
    <source>
        <dbReference type="PROSITE" id="PS51071"/>
    </source>
</evidence>
<keyword evidence="4" id="KW-0804">Transcription</keyword>
<protein>
    <submittedName>
        <fullName evidence="8">DNA-binding transcriptional regulator, MurR/RpiR family</fullName>
    </submittedName>
</protein>
<evidence type="ECO:0000256" key="5">
    <source>
        <dbReference type="SAM" id="MobiDB-lite"/>
    </source>
</evidence>
<dbReference type="Pfam" id="PF01380">
    <property type="entry name" value="SIS"/>
    <property type="match status" value="1"/>
</dbReference>
<name>A0A2S1FIG9_9BURK</name>
<evidence type="ECO:0000259" key="7">
    <source>
        <dbReference type="PROSITE" id="PS51464"/>
    </source>
</evidence>